<dbReference type="AlphaFoldDB" id="A0A5E6MI00"/>
<protein>
    <submittedName>
        <fullName evidence="2">Uncharacterized protein</fullName>
    </submittedName>
</protein>
<accession>A0A5E6MI00</accession>
<evidence type="ECO:0000256" key="1">
    <source>
        <dbReference type="SAM" id="MobiDB-lite"/>
    </source>
</evidence>
<feature type="compositionally biased region" description="Basic and acidic residues" evidence="1">
    <location>
        <begin position="32"/>
        <end position="43"/>
    </location>
</feature>
<proteinExistence type="predicted"/>
<evidence type="ECO:0000313" key="2">
    <source>
        <dbReference type="EMBL" id="VVM11789.1"/>
    </source>
</evidence>
<dbReference type="EMBL" id="LR700639">
    <property type="protein sequence ID" value="VVM11789.1"/>
    <property type="molecule type" value="Genomic_DNA"/>
</dbReference>
<sequence length="351" mass="38029">MRVDHSHRPLSRIPEPVIHPLVQPSFNMAGEPRNDQYQEDKNSLRSSGGFSVLNDAPRRLLREVSSKAISPTITIHHSKLDKVSDPKLEIKKEATAPNGLYGVSYSLSAPHPGLSNITFPMSIDEGLQRKTGKDAGIYYAMQFGVNDNNGKPLGRGYIGMQPRGDGKALVTFSGSGSHFKAPQGRGEFDGGNGASNSTLVDFKFGHKYNLTVVRDPENPRKLSAYIQDVTDPDNPGPKQHVQDLYVDRDVALAGREVGFVEQYGEKINRSSQIAPTGGSFSAPFTTDDKGNIKVGVINSTGFYGRYKNSMVGTQQVTKDSGVGKEIHFSFKGVGSEKKAEPVPLIVAGLSP</sequence>
<reference evidence="2" key="1">
    <citation type="submission" date="2019-09" db="EMBL/GenBank/DDBJ databases">
        <authorList>
            <person name="Chandra G."/>
            <person name="Truman W A."/>
        </authorList>
    </citation>
    <scope>NUCLEOTIDE SEQUENCE</scope>
    <source>
        <strain evidence="2">PS683</strain>
    </source>
</reference>
<organism evidence="2">
    <name type="scientific">Pseudomonas fluorescens</name>
    <dbReference type="NCBI Taxonomy" id="294"/>
    <lineage>
        <taxon>Bacteria</taxon>
        <taxon>Pseudomonadati</taxon>
        <taxon>Pseudomonadota</taxon>
        <taxon>Gammaproteobacteria</taxon>
        <taxon>Pseudomonadales</taxon>
        <taxon>Pseudomonadaceae</taxon>
        <taxon>Pseudomonas</taxon>
    </lineage>
</organism>
<name>A0A5E6MI00_PSEFL</name>
<gene>
    <name evidence="2" type="ORF">PS683_00063</name>
</gene>
<feature type="region of interest" description="Disordered" evidence="1">
    <location>
        <begin position="27"/>
        <end position="49"/>
    </location>
</feature>